<gene>
    <name evidence="1" type="ORF">NP493_1219g00040</name>
</gene>
<sequence>MKKQNRSEIPSVIAAIQKDLLTVYSGMARPAHKQMLGDRFNEMGGTTVIADYMKFLTNDVGLDQEGAVLCTIACFDVLLNFTHSSHNFASALGKTDALLMLLKQAEQLKTGYKSSKTQAKLVVYSLAILHNCSKTADNVNALRKVGAKDVFTQYCDPTKHEPSIAFYALISVINVMVGSEVTSFTVHDNMMAILVKYLAEAVKSAENHRAVVKFTSAELEFSFYSTEQVAAICILGKNASCRESLVKKKVCEHLVRLMEIGDQTEQELALNAVWELLTVQTFMEVIMCPSLTDTVTKLKEADVKEVADAAKRLVVKVDQVVQRSRRGDTVQQLMVSRKDVSRGCEYRKMCMRYLKQLNIREETWDEERHACYCGDCHAATEEDNYFTRGDPPKEYGVPRGWHRFAIHVVPQKKHHFEKWHRAYHGTKADKVKSILEIGVLAMPGDNIRGVGKLVERPGHFNDKNKPNEDFDTRQIFVSPSIRYAGLHTYATPSRYDDEVTKKAYNSQVAFQVLIAPDCYTVGEQTVGATHDIDPNFSNQELEWATNQRGSVDLYGLLVKLVESD</sequence>
<keyword evidence="2" id="KW-1185">Reference proteome</keyword>
<reference evidence="1" key="1">
    <citation type="journal article" date="2023" name="Mol. Biol. Evol.">
        <title>Third-Generation Sequencing Reveals the Adaptive Role of the Epigenome in Three Deep-Sea Polychaetes.</title>
        <authorList>
            <person name="Perez M."/>
            <person name="Aroh O."/>
            <person name="Sun Y."/>
            <person name="Lan Y."/>
            <person name="Juniper S.K."/>
            <person name="Young C.R."/>
            <person name="Angers B."/>
            <person name="Qian P.Y."/>
        </authorList>
    </citation>
    <scope>NUCLEOTIDE SEQUENCE</scope>
    <source>
        <strain evidence="1">R07B-5</strain>
    </source>
</reference>
<evidence type="ECO:0000313" key="1">
    <source>
        <dbReference type="EMBL" id="KAK2168733.1"/>
    </source>
</evidence>
<dbReference type="SUPFAM" id="SSF48371">
    <property type="entry name" value="ARM repeat"/>
    <property type="match status" value="1"/>
</dbReference>
<dbReference type="InterPro" id="IPR016024">
    <property type="entry name" value="ARM-type_fold"/>
</dbReference>
<dbReference type="EMBL" id="JAODUO010001217">
    <property type="protein sequence ID" value="KAK2168733.1"/>
    <property type="molecule type" value="Genomic_DNA"/>
</dbReference>
<name>A0AAD9KDZ4_RIDPI</name>
<dbReference type="AlphaFoldDB" id="A0AAD9KDZ4"/>
<dbReference type="Proteomes" id="UP001209878">
    <property type="component" value="Unassembled WGS sequence"/>
</dbReference>
<dbReference type="Gene3D" id="1.25.10.10">
    <property type="entry name" value="Leucine-rich Repeat Variant"/>
    <property type="match status" value="1"/>
</dbReference>
<accession>A0AAD9KDZ4</accession>
<dbReference type="PANTHER" id="PTHR46270:SF2">
    <property type="entry name" value="TIR DOMAIN-CONTAINING PROTEIN"/>
    <property type="match status" value="1"/>
</dbReference>
<dbReference type="InterPro" id="IPR011989">
    <property type="entry name" value="ARM-like"/>
</dbReference>
<comment type="caution">
    <text evidence="1">The sequence shown here is derived from an EMBL/GenBank/DDBJ whole genome shotgun (WGS) entry which is preliminary data.</text>
</comment>
<organism evidence="1 2">
    <name type="scientific">Ridgeia piscesae</name>
    <name type="common">Tubeworm</name>
    <dbReference type="NCBI Taxonomy" id="27915"/>
    <lineage>
        <taxon>Eukaryota</taxon>
        <taxon>Metazoa</taxon>
        <taxon>Spiralia</taxon>
        <taxon>Lophotrochozoa</taxon>
        <taxon>Annelida</taxon>
        <taxon>Polychaeta</taxon>
        <taxon>Sedentaria</taxon>
        <taxon>Canalipalpata</taxon>
        <taxon>Sabellida</taxon>
        <taxon>Siboglinidae</taxon>
        <taxon>Ridgeia</taxon>
    </lineage>
</organism>
<protein>
    <submittedName>
        <fullName evidence="1">Uncharacterized protein</fullName>
    </submittedName>
</protein>
<dbReference type="PANTHER" id="PTHR46270">
    <property type="entry name" value="ARMADILLO-TYPE FOLD-RELATED"/>
    <property type="match status" value="1"/>
</dbReference>
<proteinExistence type="predicted"/>
<evidence type="ECO:0000313" key="2">
    <source>
        <dbReference type="Proteomes" id="UP001209878"/>
    </source>
</evidence>